<evidence type="ECO:0000256" key="3">
    <source>
        <dbReference type="ARBA" id="ARBA00022827"/>
    </source>
</evidence>
<dbReference type="InterPro" id="IPR016164">
    <property type="entry name" value="FAD-linked_Oxase-like_C"/>
</dbReference>
<dbReference type="Pfam" id="PF02913">
    <property type="entry name" value="FAD-oxidase_C"/>
    <property type="match status" value="1"/>
</dbReference>
<evidence type="ECO:0000313" key="7">
    <source>
        <dbReference type="Proteomes" id="UP000823964"/>
    </source>
</evidence>
<keyword evidence="3" id="KW-0274">FAD</keyword>
<protein>
    <submittedName>
        <fullName evidence="6">FAD-binding protein</fullName>
    </submittedName>
</protein>
<dbReference type="InterPro" id="IPR016169">
    <property type="entry name" value="FAD-bd_PCMH_sub2"/>
</dbReference>
<organism evidence="6 7">
    <name type="scientific">Candidatus Akkermansia intestinigallinarum</name>
    <dbReference type="NCBI Taxonomy" id="2838431"/>
    <lineage>
        <taxon>Bacteria</taxon>
        <taxon>Pseudomonadati</taxon>
        <taxon>Verrucomicrobiota</taxon>
        <taxon>Verrucomicrobiia</taxon>
        <taxon>Verrucomicrobiales</taxon>
        <taxon>Akkermansiaceae</taxon>
        <taxon>Akkermansia</taxon>
    </lineage>
</organism>
<dbReference type="InterPro" id="IPR036318">
    <property type="entry name" value="FAD-bd_PCMH-like_sf"/>
</dbReference>
<comment type="caution">
    <text evidence="6">The sequence shown here is derived from an EMBL/GenBank/DDBJ whole genome shotgun (WGS) entry which is preliminary data.</text>
</comment>
<feature type="domain" description="FAD-binding PCMH-type" evidence="5">
    <location>
        <begin position="43"/>
        <end position="222"/>
    </location>
</feature>
<dbReference type="Gene3D" id="3.30.70.2740">
    <property type="match status" value="1"/>
</dbReference>
<dbReference type="Gene3D" id="1.10.45.10">
    <property type="entry name" value="Vanillyl-alcohol Oxidase, Chain A, domain 4"/>
    <property type="match status" value="1"/>
</dbReference>
<keyword evidence="2" id="KW-0285">Flavoprotein</keyword>
<dbReference type="InterPro" id="IPR006094">
    <property type="entry name" value="Oxid_FAD_bind_N"/>
</dbReference>
<name>A0A9D1V9U7_9BACT</name>
<comment type="cofactor">
    <cofactor evidence="1">
        <name>FAD</name>
        <dbReference type="ChEBI" id="CHEBI:57692"/>
    </cofactor>
</comment>
<dbReference type="PROSITE" id="PS51387">
    <property type="entry name" value="FAD_PCMH"/>
    <property type="match status" value="1"/>
</dbReference>
<evidence type="ECO:0000256" key="4">
    <source>
        <dbReference type="ARBA" id="ARBA00023002"/>
    </source>
</evidence>
<evidence type="ECO:0000259" key="5">
    <source>
        <dbReference type="PROSITE" id="PS51387"/>
    </source>
</evidence>
<dbReference type="InterPro" id="IPR016171">
    <property type="entry name" value="Vanillyl_alc_oxidase_C-sub2"/>
</dbReference>
<evidence type="ECO:0000313" key="6">
    <source>
        <dbReference type="EMBL" id="HIX19168.1"/>
    </source>
</evidence>
<evidence type="ECO:0000256" key="2">
    <source>
        <dbReference type="ARBA" id="ARBA00022630"/>
    </source>
</evidence>
<sequence length="468" mass="49453">MNTPAPAWLPDLRRRFEAEGLPADHLRDDDATRRAHAGDKWHAVALPEAVLLAESSAEVSCALHFANERGIAVTPRGAGVGYVGGCVPVRGGLVISVAPMRRIIAIRPEDGLAIVEAGVLTAELQDACAKLGWFYPPDPASRKESSIGGNIATNAGGPRCLKYGVTRAYVLGLEVVLPDGRICNCGGLTHKNKQGFDLVSLFCGSEGMLGIVTQATLRIIPAPPARAALSASFPHFAQAAEAVQNVLQAGHLPSAMEITDAYTLSAARAYLGPSALPADANGHIIIEIDGQADAVATELDAIADVLTRTGSGAILRATSPEDVEAIWQLRREFSYSLKATGLTKLNEDIVIPRSRLVDLVTFCESMQRETGINIACFGHAGDGNIHTNIMVPKDDQGRDLRPPADRLVERLFAWVLAAGGRITGEHGIGLAKAPWFPAAVGDVALDLHRSLKAALDPKGILNPGKMGL</sequence>
<dbReference type="GO" id="GO:0016491">
    <property type="term" value="F:oxidoreductase activity"/>
    <property type="evidence" value="ECO:0007669"/>
    <property type="project" value="UniProtKB-KW"/>
</dbReference>
<dbReference type="Gene3D" id="3.30.465.10">
    <property type="match status" value="1"/>
</dbReference>
<dbReference type="PANTHER" id="PTHR42934:SF2">
    <property type="entry name" value="GLYCOLATE OXIDASE SUBUNIT GLCD"/>
    <property type="match status" value="1"/>
</dbReference>
<dbReference type="InterPro" id="IPR051914">
    <property type="entry name" value="FAD-linked_OxidoTrans_Type4"/>
</dbReference>
<gene>
    <name evidence="6" type="ORF">H9862_01030</name>
</gene>
<dbReference type="AlphaFoldDB" id="A0A9D1V9U7"/>
<dbReference type="GO" id="GO:0071949">
    <property type="term" value="F:FAD binding"/>
    <property type="evidence" value="ECO:0007669"/>
    <property type="project" value="InterPro"/>
</dbReference>
<dbReference type="SUPFAM" id="SSF56176">
    <property type="entry name" value="FAD-binding/transporter-associated domain-like"/>
    <property type="match status" value="1"/>
</dbReference>
<dbReference type="PANTHER" id="PTHR42934">
    <property type="entry name" value="GLYCOLATE OXIDASE SUBUNIT GLCD"/>
    <property type="match status" value="1"/>
</dbReference>
<dbReference type="FunFam" id="1.10.45.10:FF:000001">
    <property type="entry name" value="D-lactate dehydrogenase mitochondrial"/>
    <property type="match status" value="1"/>
</dbReference>
<keyword evidence="4" id="KW-0560">Oxidoreductase</keyword>
<reference evidence="6" key="2">
    <citation type="submission" date="2021-04" db="EMBL/GenBank/DDBJ databases">
        <authorList>
            <person name="Gilroy R."/>
        </authorList>
    </citation>
    <scope>NUCLEOTIDE SEQUENCE</scope>
    <source>
        <strain evidence="6">14975</strain>
    </source>
</reference>
<reference evidence="6" key="1">
    <citation type="journal article" date="2021" name="PeerJ">
        <title>Extensive microbial diversity within the chicken gut microbiome revealed by metagenomics and culture.</title>
        <authorList>
            <person name="Gilroy R."/>
            <person name="Ravi A."/>
            <person name="Getino M."/>
            <person name="Pursley I."/>
            <person name="Horton D.L."/>
            <person name="Alikhan N.F."/>
            <person name="Baker D."/>
            <person name="Gharbi K."/>
            <person name="Hall N."/>
            <person name="Watson M."/>
            <person name="Adriaenssens E.M."/>
            <person name="Foster-Nyarko E."/>
            <person name="Jarju S."/>
            <person name="Secka A."/>
            <person name="Antonio M."/>
            <person name="Oren A."/>
            <person name="Chaudhuri R.R."/>
            <person name="La Ragione R."/>
            <person name="Hildebrand F."/>
            <person name="Pallen M.J."/>
        </authorList>
    </citation>
    <scope>NUCLEOTIDE SEQUENCE</scope>
    <source>
        <strain evidence="6">14975</strain>
    </source>
</reference>
<dbReference type="SUPFAM" id="SSF55103">
    <property type="entry name" value="FAD-linked oxidases, C-terminal domain"/>
    <property type="match status" value="1"/>
</dbReference>
<evidence type="ECO:0000256" key="1">
    <source>
        <dbReference type="ARBA" id="ARBA00001974"/>
    </source>
</evidence>
<dbReference type="Pfam" id="PF01565">
    <property type="entry name" value="FAD_binding_4"/>
    <property type="match status" value="1"/>
</dbReference>
<proteinExistence type="predicted"/>
<accession>A0A9D1V9U7</accession>
<dbReference type="InterPro" id="IPR016166">
    <property type="entry name" value="FAD-bd_PCMH"/>
</dbReference>
<dbReference type="Proteomes" id="UP000823964">
    <property type="component" value="Unassembled WGS sequence"/>
</dbReference>
<dbReference type="EMBL" id="DXFQ01000014">
    <property type="protein sequence ID" value="HIX19168.1"/>
    <property type="molecule type" value="Genomic_DNA"/>
</dbReference>
<dbReference type="InterPro" id="IPR004113">
    <property type="entry name" value="FAD-bd_oxidored_4_C"/>
</dbReference>